<dbReference type="EMBL" id="CM047897">
    <property type="protein sequence ID" value="KAJ0110542.1"/>
    <property type="molecule type" value="Genomic_DNA"/>
</dbReference>
<proteinExistence type="predicted"/>
<evidence type="ECO:0000313" key="1">
    <source>
        <dbReference type="EMBL" id="KAJ0110542.1"/>
    </source>
</evidence>
<gene>
    <name evidence="1" type="ORF">Patl1_02264</name>
</gene>
<reference evidence="2" key="1">
    <citation type="journal article" date="2023" name="G3 (Bethesda)">
        <title>Genome assembly and association tests identify interacting loci associated with vigor, precocity, and sex in interspecific pistachio rootstocks.</title>
        <authorList>
            <person name="Palmer W."/>
            <person name="Jacygrad E."/>
            <person name="Sagayaradj S."/>
            <person name="Cavanaugh K."/>
            <person name="Han R."/>
            <person name="Bertier L."/>
            <person name="Beede B."/>
            <person name="Kafkas S."/>
            <person name="Golino D."/>
            <person name="Preece J."/>
            <person name="Michelmore R."/>
        </authorList>
    </citation>
    <scope>NUCLEOTIDE SEQUENCE [LARGE SCALE GENOMIC DNA]</scope>
</reference>
<keyword evidence="2" id="KW-1185">Reference proteome</keyword>
<evidence type="ECO:0000313" key="2">
    <source>
        <dbReference type="Proteomes" id="UP001164250"/>
    </source>
</evidence>
<organism evidence="1 2">
    <name type="scientific">Pistacia atlantica</name>
    <dbReference type="NCBI Taxonomy" id="434234"/>
    <lineage>
        <taxon>Eukaryota</taxon>
        <taxon>Viridiplantae</taxon>
        <taxon>Streptophyta</taxon>
        <taxon>Embryophyta</taxon>
        <taxon>Tracheophyta</taxon>
        <taxon>Spermatophyta</taxon>
        <taxon>Magnoliopsida</taxon>
        <taxon>eudicotyledons</taxon>
        <taxon>Gunneridae</taxon>
        <taxon>Pentapetalae</taxon>
        <taxon>rosids</taxon>
        <taxon>malvids</taxon>
        <taxon>Sapindales</taxon>
        <taxon>Anacardiaceae</taxon>
        <taxon>Pistacia</taxon>
    </lineage>
</organism>
<name>A0ACC1C4J4_9ROSI</name>
<accession>A0ACC1C4J4</accession>
<protein>
    <submittedName>
        <fullName evidence="1">Uncharacterized protein</fullName>
    </submittedName>
</protein>
<sequence>MTYVSNENESYLTYASAIPNTLTRFVLNASGQYNQFVWRSNFDGWRPLWARPTQQCEVYAFCGPYSICDQQQEPLCACLEGFEPKMAKGWELGDHTGGCARRVPLQCDDGEKDKFLVMPNIRFTESAKSLAVDTFEDCEFACLSKCSCNAFAYDNGCLIWEADIYNLQQLASNSMTGRHLHLRSAASDWVGTRGKAKRNTTLIVCTTIAAFITLFALVLVILWKRRSASDAGSFKAVEHSLVLFKHRDLRSATKNFSEKLGEGGFGTVYRGEAITTKADVFSYGMLLFEVISGRRNLHPLLDEGFDDYFPLRVANTIYQGKNVLTLLDDRLEGNVIVEELIRACKVACWCIQDDEKDRPTMGQVIGILEGLLDMGMPPFTRFFQLLQDGPAKSRVHLEISSSDSRA</sequence>
<comment type="caution">
    <text evidence="1">The sequence shown here is derived from an EMBL/GenBank/DDBJ whole genome shotgun (WGS) entry which is preliminary data.</text>
</comment>
<dbReference type="Proteomes" id="UP001164250">
    <property type="component" value="Chromosome 1"/>
</dbReference>